<feature type="non-terminal residue" evidence="1">
    <location>
        <position position="1"/>
    </location>
</feature>
<organism evidence="1">
    <name type="scientific">Plasmodium falciparum</name>
    <name type="common">malaria parasite P. falciparum</name>
    <dbReference type="NCBI Taxonomy" id="5833"/>
    <lineage>
        <taxon>Eukaryota</taxon>
        <taxon>Sar</taxon>
        <taxon>Alveolata</taxon>
        <taxon>Apicomplexa</taxon>
        <taxon>Aconoidasida</taxon>
        <taxon>Haemosporida</taxon>
        <taxon>Plasmodiidae</taxon>
        <taxon>Plasmodium</taxon>
        <taxon>Plasmodium (Laverania)</taxon>
    </lineage>
</organism>
<proteinExistence type="evidence at transcript level"/>
<evidence type="ECO:0000313" key="1">
    <source>
        <dbReference type="EMBL" id="ABJ97870.1"/>
    </source>
</evidence>
<dbReference type="EMBL" id="DQ977643">
    <property type="protein sequence ID" value="ABJ97870.1"/>
    <property type="molecule type" value="mRNA"/>
</dbReference>
<feature type="non-terminal residue" evidence="1">
    <location>
        <position position="36"/>
    </location>
</feature>
<sequence>RGSPYRRLHVCEDPHIDDYMYGTRVHAVLQIFNSSA</sequence>
<protein>
    <submittedName>
        <fullName evidence="1">Surface antigen EMP1</fullName>
    </submittedName>
</protein>
<name>A2D6D9_PLAFA</name>
<dbReference type="AlphaFoldDB" id="A2D6D9"/>
<reference evidence="1" key="1">
    <citation type="journal article" date="2009" name="Scand. J. Infect. Dis.">
        <title>Spleen modulation of cytoadherence properties of Plasmodium falciparum.</title>
        <authorList>
            <person name="Munasinghe A."/>
            <person name="Ileperuma M."/>
            <person name="Premawansa G."/>
            <person name="Handunnetti S."/>
            <person name="Premawansa S."/>
        </authorList>
    </citation>
    <scope>NUCLEOTIDE SEQUENCE</scope>
</reference>
<accession>A2D6D9</accession>